<dbReference type="HOGENOM" id="CLU_028186_7_1_9"/>
<gene>
    <name evidence="2" type="ORF">HMPREF9088_2052</name>
</gene>
<evidence type="ECO:0000313" key="3">
    <source>
        <dbReference type="Proteomes" id="UP000010296"/>
    </source>
</evidence>
<organism evidence="2 3">
    <name type="scientific">Enterococcus italicus (strain DSM 15952 / CCUG 50447 / LMG 22039 / TP 1.5)</name>
    <dbReference type="NCBI Taxonomy" id="888064"/>
    <lineage>
        <taxon>Bacteria</taxon>
        <taxon>Bacillati</taxon>
        <taxon>Bacillota</taxon>
        <taxon>Bacilli</taxon>
        <taxon>Lactobacillales</taxon>
        <taxon>Enterococcaceae</taxon>
        <taxon>Enterococcus</taxon>
    </lineage>
</organism>
<feature type="domain" description="Transposase DDE" evidence="1">
    <location>
        <begin position="3"/>
        <end position="300"/>
    </location>
</feature>
<dbReference type="InterPro" id="IPR025668">
    <property type="entry name" value="Tnp_DDE_dom"/>
</dbReference>
<reference evidence="2 3" key="1">
    <citation type="submission" date="2010-12" db="EMBL/GenBank/DDBJ databases">
        <authorList>
            <person name="Muzny D."/>
            <person name="Qin X."/>
            <person name="Deng J."/>
            <person name="Jiang H."/>
            <person name="Liu Y."/>
            <person name="Qu J."/>
            <person name="Song X.-Z."/>
            <person name="Zhang L."/>
            <person name="Thornton R."/>
            <person name="Coyle M."/>
            <person name="Francisco L."/>
            <person name="Jackson L."/>
            <person name="Javaid M."/>
            <person name="Korchina V."/>
            <person name="Kovar C."/>
            <person name="Mata R."/>
            <person name="Mathew T."/>
            <person name="Ngo R."/>
            <person name="Nguyen L."/>
            <person name="Nguyen N."/>
            <person name="Okwuonu G."/>
            <person name="Ongeri F."/>
            <person name="Pham C."/>
            <person name="Simmons D."/>
            <person name="Wilczek-Boney K."/>
            <person name="Hale W."/>
            <person name="Jakkamsetti A."/>
            <person name="Pham P."/>
            <person name="Ruth R."/>
            <person name="San Lucas F."/>
            <person name="Warren J."/>
            <person name="Zhang J."/>
            <person name="Zhao Z."/>
            <person name="Zhou C."/>
            <person name="Zhu D."/>
            <person name="Lee S."/>
            <person name="Bess C."/>
            <person name="Blankenburg K."/>
            <person name="Forbes L."/>
            <person name="Fu Q."/>
            <person name="Gubbala S."/>
            <person name="Hirani K."/>
            <person name="Jayaseelan J.C."/>
            <person name="Lara F."/>
            <person name="Munidasa M."/>
            <person name="Palculict T."/>
            <person name="Patil S."/>
            <person name="Pu L.-L."/>
            <person name="Saada N."/>
            <person name="Tang L."/>
            <person name="Weissenberger G."/>
            <person name="Zhu Y."/>
            <person name="Hemphill L."/>
            <person name="Shang Y."/>
            <person name="Youmans B."/>
            <person name="Ayvaz T."/>
            <person name="Ross M."/>
            <person name="Santibanez J."/>
            <person name="Aqrawi P."/>
            <person name="Gross S."/>
            <person name="Joshi V."/>
            <person name="Fowler G."/>
            <person name="Nazareth L."/>
            <person name="Reid J."/>
            <person name="Worley K."/>
            <person name="Petrosino J."/>
            <person name="Highlander S."/>
            <person name="Gibbs R."/>
        </authorList>
    </citation>
    <scope>NUCLEOTIDE SEQUENCE [LARGE SCALE GENOMIC DNA]</scope>
    <source>
        <strain evidence="3">DSM 15952 / CCUG 50447 / LMG 22039 / TP 1.5</strain>
    </source>
</reference>
<dbReference type="NCBIfam" id="NF033539">
    <property type="entry name" value="transpos_IS1380"/>
    <property type="match status" value="1"/>
</dbReference>
<dbReference type="InterPro" id="IPR012337">
    <property type="entry name" value="RNaseH-like_sf"/>
</dbReference>
<protein>
    <submittedName>
        <fullName evidence="2">Transposase, IS4 family</fullName>
    </submittedName>
</protein>
<sequence length="301" mass="35397">MIRNNTELVIDIDSTHSDTFGRQEQTNYNAHYQTYGYHPLVAFNGLTGDFLKAELRPGNQYTSKGIKAFIEPLLSHYIEELPTTDILVRGDSGFATPEVYEPCENTNCHYVIRLKNNNKLSQLAEQFVQYDDNQKWDEQEVYYFSSFYQAQSWSKLRRVCIRSVRESGELLFHHAFIVTNLSENVSPKVVFSLYEKRGTMENFIKEAKTVFFFDKTDSPRFVENHTRMMISVLAYNLVNFLKKIAFKKIDQGMTIQTIRLHFLKIAGKLVQTARKIYLKLPSYHVQQNEFYAIFRRLRRCQ</sequence>
<accession>E6LI62</accession>
<proteinExistence type="predicted"/>
<dbReference type="eggNOG" id="COG3385">
    <property type="taxonomic scope" value="Bacteria"/>
</dbReference>
<dbReference type="EMBL" id="AEPV01000080">
    <property type="protein sequence ID" value="EFU73097.1"/>
    <property type="molecule type" value="Genomic_DNA"/>
</dbReference>
<dbReference type="InterPro" id="IPR047960">
    <property type="entry name" value="Transpos_IS1380"/>
</dbReference>
<evidence type="ECO:0000313" key="2">
    <source>
        <dbReference type="EMBL" id="EFU73097.1"/>
    </source>
</evidence>
<name>E6LI62_ENTI1</name>
<comment type="caution">
    <text evidence="2">The sequence shown here is derived from an EMBL/GenBank/DDBJ whole genome shotgun (WGS) entry which is preliminary data.</text>
</comment>
<dbReference type="SUPFAM" id="SSF53098">
    <property type="entry name" value="Ribonuclease H-like"/>
    <property type="match status" value="1"/>
</dbReference>
<dbReference type="AlphaFoldDB" id="E6LI62"/>
<evidence type="ECO:0000259" key="1">
    <source>
        <dbReference type="Pfam" id="PF13701"/>
    </source>
</evidence>
<dbReference type="Proteomes" id="UP000010296">
    <property type="component" value="Unassembled WGS sequence"/>
</dbReference>
<dbReference type="STRING" id="888064.HMPREF9088_2052"/>
<dbReference type="Pfam" id="PF13701">
    <property type="entry name" value="DDE_Tnp_1_4"/>
    <property type="match status" value="1"/>
</dbReference>
<keyword evidence="3" id="KW-1185">Reference proteome</keyword>